<evidence type="ECO:0000256" key="3">
    <source>
        <dbReference type="ARBA" id="ARBA00022475"/>
    </source>
</evidence>
<evidence type="ECO:0000259" key="8">
    <source>
        <dbReference type="PROSITE" id="PS50928"/>
    </source>
</evidence>
<feature type="transmembrane region" description="Helical" evidence="7">
    <location>
        <begin position="68"/>
        <end position="87"/>
    </location>
</feature>
<dbReference type="Proteomes" id="UP000317318">
    <property type="component" value="Chromosome"/>
</dbReference>
<dbReference type="GO" id="GO:0005886">
    <property type="term" value="C:plasma membrane"/>
    <property type="evidence" value="ECO:0007669"/>
    <property type="project" value="UniProtKB-SubCell"/>
</dbReference>
<evidence type="ECO:0000313" key="10">
    <source>
        <dbReference type="Proteomes" id="UP000317318"/>
    </source>
</evidence>
<keyword evidence="2 7" id="KW-0813">Transport</keyword>
<dbReference type="SUPFAM" id="SSF161098">
    <property type="entry name" value="MetI-like"/>
    <property type="match status" value="1"/>
</dbReference>
<feature type="transmembrane region" description="Helical" evidence="7">
    <location>
        <begin position="122"/>
        <end position="142"/>
    </location>
</feature>
<dbReference type="EMBL" id="CP036268">
    <property type="protein sequence ID" value="QDT38863.1"/>
    <property type="molecule type" value="Genomic_DNA"/>
</dbReference>
<dbReference type="PANTHER" id="PTHR43744:SF12">
    <property type="entry name" value="ABC TRANSPORTER PERMEASE PROTEIN MG189-RELATED"/>
    <property type="match status" value="1"/>
</dbReference>
<dbReference type="PROSITE" id="PS50928">
    <property type="entry name" value="ABC_TM1"/>
    <property type="match status" value="1"/>
</dbReference>
<comment type="similarity">
    <text evidence="7">Belongs to the binding-protein-dependent transport system permease family.</text>
</comment>
<dbReference type="Gene3D" id="1.10.3720.10">
    <property type="entry name" value="MetI-like"/>
    <property type="match status" value="1"/>
</dbReference>
<dbReference type="AlphaFoldDB" id="A0A517R4W8"/>
<evidence type="ECO:0000256" key="5">
    <source>
        <dbReference type="ARBA" id="ARBA00022989"/>
    </source>
</evidence>
<dbReference type="RefSeq" id="WP_145364928.1">
    <property type="nucleotide sequence ID" value="NZ_CP036268.1"/>
</dbReference>
<name>A0A517R4W8_9PLAN</name>
<keyword evidence="10" id="KW-1185">Reference proteome</keyword>
<accession>A0A517R4W8</accession>
<evidence type="ECO:0000256" key="7">
    <source>
        <dbReference type="RuleBase" id="RU363032"/>
    </source>
</evidence>
<keyword evidence="3" id="KW-1003">Cell membrane</keyword>
<evidence type="ECO:0000256" key="6">
    <source>
        <dbReference type="ARBA" id="ARBA00023136"/>
    </source>
</evidence>
<sequence length="270" mass="29824">MRRSTLPAELLGLATAALFALPVVWMLLSSLKPPGQPESEFWPATFYWQNYAEVIEDERLLVFLGNSLFYAVATSAGTTVSCCVVAYGFAKLEWPGRDALFLVLIATMLLPFHVTMLPRFQLFAALGLYGTYWPLILPNWLAQEAFSVFLLRQFFLTIPDEVCDAARIDGAGEWTILSRIVVPMSYPALATVAVLQFLATWNEFAGPLLYLNDPARYPLAYALQQFVSAYRTQFGPLMAGAVLFTLPAAILFMIAGRIFTRGIAAGGLKG</sequence>
<dbReference type="GO" id="GO:0055085">
    <property type="term" value="P:transmembrane transport"/>
    <property type="evidence" value="ECO:0007669"/>
    <property type="project" value="InterPro"/>
</dbReference>
<feature type="transmembrane region" description="Helical" evidence="7">
    <location>
        <begin position="237"/>
        <end position="259"/>
    </location>
</feature>
<feature type="transmembrane region" description="Helical" evidence="7">
    <location>
        <begin position="176"/>
        <end position="199"/>
    </location>
</feature>
<feature type="transmembrane region" description="Helical" evidence="7">
    <location>
        <begin position="99"/>
        <end position="116"/>
    </location>
</feature>
<reference evidence="9 10" key="1">
    <citation type="submission" date="2019-02" db="EMBL/GenBank/DDBJ databases">
        <title>Deep-cultivation of Planctomycetes and their phenomic and genomic characterization uncovers novel biology.</title>
        <authorList>
            <person name="Wiegand S."/>
            <person name="Jogler M."/>
            <person name="Boedeker C."/>
            <person name="Pinto D."/>
            <person name="Vollmers J."/>
            <person name="Rivas-Marin E."/>
            <person name="Kohn T."/>
            <person name="Peeters S.H."/>
            <person name="Heuer A."/>
            <person name="Rast P."/>
            <person name="Oberbeckmann S."/>
            <person name="Bunk B."/>
            <person name="Jeske O."/>
            <person name="Meyerdierks A."/>
            <person name="Storesund J.E."/>
            <person name="Kallscheuer N."/>
            <person name="Luecker S."/>
            <person name="Lage O.M."/>
            <person name="Pohl T."/>
            <person name="Merkel B.J."/>
            <person name="Hornburger P."/>
            <person name="Mueller R.-W."/>
            <person name="Bruemmer F."/>
            <person name="Labrenz M."/>
            <person name="Spormann A.M."/>
            <person name="Op den Camp H."/>
            <person name="Overmann J."/>
            <person name="Amann R."/>
            <person name="Jetten M.S.M."/>
            <person name="Mascher T."/>
            <person name="Medema M.H."/>
            <person name="Devos D.P."/>
            <person name="Kaster A.-K."/>
            <person name="Ovreas L."/>
            <person name="Rohde M."/>
            <person name="Galperin M.Y."/>
            <person name="Jogler C."/>
        </authorList>
    </citation>
    <scope>NUCLEOTIDE SEQUENCE [LARGE SCALE GENOMIC DNA]</scope>
    <source>
        <strain evidence="9 10">Pan189</strain>
    </source>
</reference>
<dbReference type="CDD" id="cd06261">
    <property type="entry name" value="TM_PBP2"/>
    <property type="match status" value="1"/>
</dbReference>
<dbReference type="KEGG" id="svp:Pan189_32620"/>
<comment type="subcellular location">
    <subcellularLocation>
        <location evidence="1 7">Cell membrane</location>
        <topology evidence="1 7">Multi-pass membrane protein</topology>
    </subcellularLocation>
</comment>
<evidence type="ECO:0000313" key="9">
    <source>
        <dbReference type="EMBL" id="QDT38863.1"/>
    </source>
</evidence>
<protein>
    <submittedName>
        <fullName evidence="9">L-arabinose transport system permease protein AraQ</fullName>
    </submittedName>
</protein>
<keyword evidence="4 7" id="KW-0812">Transmembrane</keyword>
<dbReference type="InterPro" id="IPR035906">
    <property type="entry name" value="MetI-like_sf"/>
</dbReference>
<keyword evidence="6 7" id="KW-0472">Membrane</keyword>
<dbReference type="PANTHER" id="PTHR43744">
    <property type="entry name" value="ABC TRANSPORTER PERMEASE PROTEIN MG189-RELATED-RELATED"/>
    <property type="match status" value="1"/>
</dbReference>
<evidence type="ECO:0000256" key="1">
    <source>
        <dbReference type="ARBA" id="ARBA00004651"/>
    </source>
</evidence>
<dbReference type="Pfam" id="PF00528">
    <property type="entry name" value="BPD_transp_1"/>
    <property type="match status" value="1"/>
</dbReference>
<feature type="domain" description="ABC transmembrane type-1" evidence="8">
    <location>
        <begin position="64"/>
        <end position="255"/>
    </location>
</feature>
<proteinExistence type="inferred from homology"/>
<gene>
    <name evidence="9" type="primary">araQ</name>
    <name evidence="9" type="ORF">Pan189_32620</name>
</gene>
<dbReference type="OrthoDB" id="266229at2"/>
<dbReference type="InterPro" id="IPR000515">
    <property type="entry name" value="MetI-like"/>
</dbReference>
<evidence type="ECO:0000256" key="4">
    <source>
        <dbReference type="ARBA" id="ARBA00022692"/>
    </source>
</evidence>
<keyword evidence="5 7" id="KW-1133">Transmembrane helix</keyword>
<organism evidence="9 10">
    <name type="scientific">Stratiformator vulcanicus</name>
    <dbReference type="NCBI Taxonomy" id="2527980"/>
    <lineage>
        <taxon>Bacteria</taxon>
        <taxon>Pseudomonadati</taxon>
        <taxon>Planctomycetota</taxon>
        <taxon>Planctomycetia</taxon>
        <taxon>Planctomycetales</taxon>
        <taxon>Planctomycetaceae</taxon>
        <taxon>Stratiformator</taxon>
    </lineage>
</organism>
<evidence type="ECO:0000256" key="2">
    <source>
        <dbReference type="ARBA" id="ARBA00022448"/>
    </source>
</evidence>